<reference evidence="3 4" key="1">
    <citation type="journal article" date="2015" name="Genome Announc.">
        <title>Expanding the biotechnology potential of lactobacilli through comparative genomics of 213 strains and associated genera.</title>
        <authorList>
            <person name="Sun Z."/>
            <person name="Harris H.M."/>
            <person name="McCann A."/>
            <person name="Guo C."/>
            <person name="Argimon S."/>
            <person name="Zhang W."/>
            <person name="Yang X."/>
            <person name="Jeffery I.B."/>
            <person name="Cooney J.C."/>
            <person name="Kagawa T.F."/>
            <person name="Liu W."/>
            <person name="Song Y."/>
            <person name="Salvetti E."/>
            <person name="Wrobel A."/>
            <person name="Rasinkangas P."/>
            <person name="Parkhill J."/>
            <person name="Rea M.C."/>
            <person name="O'Sullivan O."/>
            <person name="Ritari J."/>
            <person name="Douillard F.P."/>
            <person name="Paul Ross R."/>
            <person name="Yang R."/>
            <person name="Briner A.E."/>
            <person name="Felis G.E."/>
            <person name="de Vos W.M."/>
            <person name="Barrangou R."/>
            <person name="Klaenhammer T.R."/>
            <person name="Caufield P.W."/>
            <person name="Cui Y."/>
            <person name="Zhang H."/>
            <person name="O'Toole P.W."/>
        </authorList>
    </citation>
    <scope>NUCLEOTIDE SEQUENCE [LARGE SCALE GENOMIC DNA]</scope>
    <source>
        <strain evidence="3 4">DSM 14857</strain>
    </source>
</reference>
<sequence length="243" mass="27445">MLITVLGYYGGYPYQGKGTSGYLLQDDGKNILIDCGSGVLNELSNYIDPLQLDAVVLSHYHHDHTADLGVLQYNWQLDPTNRKHDLLPIYGHTQDFVNFAQLTMDGVSQGIAYNDYEPTQIGDLQFEFLRTIHPVPAYAMKITKEDKSIVYTSDTAYFDGLVDFAKGSDLLITDTNFTEDKTGKIWHMTTKQSGELAQKARVKRLMISHLPQKIDIERMLKESQNYAQDVPTINAFTGLEVKI</sequence>
<keyword evidence="4" id="KW-1185">Reference proteome</keyword>
<dbReference type="AlphaFoldDB" id="A0A0R1SMR0"/>
<comment type="caution">
    <text evidence="3">The sequence shown here is derived from an EMBL/GenBank/DDBJ whole genome shotgun (WGS) entry which is preliminary data.</text>
</comment>
<evidence type="ECO:0000259" key="2">
    <source>
        <dbReference type="SMART" id="SM00849"/>
    </source>
</evidence>
<proteinExistence type="predicted"/>
<dbReference type="PANTHER" id="PTHR46018:SF4">
    <property type="entry name" value="METALLO-HYDROLASE YHFI-RELATED"/>
    <property type="match status" value="1"/>
</dbReference>
<dbReference type="eggNOG" id="COG1234">
    <property type="taxonomic scope" value="Bacteria"/>
</dbReference>
<dbReference type="SUPFAM" id="SSF56281">
    <property type="entry name" value="Metallo-hydrolase/oxidoreductase"/>
    <property type="match status" value="1"/>
</dbReference>
<gene>
    <name evidence="3" type="ORF">FC27_GL000728</name>
</gene>
<dbReference type="CDD" id="cd07716">
    <property type="entry name" value="RNaseZ_short-form-like_MBL-fold"/>
    <property type="match status" value="1"/>
</dbReference>
<evidence type="ECO:0000256" key="1">
    <source>
        <dbReference type="ARBA" id="ARBA00022833"/>
    </source>
</evidence>
<dbReference type="Gene3D" id="3.60.15.10">
    <property type="entry name" value="Ribonuclease Z/Hydroxyacylglutathione hydrolase-like"/>
    <property type="match status" value="1"/>
</dbReference>
<evidence type="ECO:0000313" key="4">
    <source>
        <dbReference type="Proteomes" id="UP000051647"/>
    </source>
</evidence>
<dbReference type="Proteomes" id="UP000051647">
    <property type="component" value="Unassembled WGS sequence"/>
</dbReference>
<dbReference type="PATRIC" id="fig|1423815.3.peg.737"/>
<evidence type="ECO:0000313" key="3">
    <source>
        <dbReference type="EMBL" id="KRL66267.1"/>
    </source>
</evidence>
<dbReference type="STRING" id="1423815.FC27_GL000728"/>
<protein>
    <recommendedName>
        <fullName evidence="2">Metallo-beta-lactamase domain-containing protein</fullName>
    </recommendedName>
</protein>
<feature type="domain" description="Metallo-beta-lactamase" evidence="2">
    <location>
        <begin position="18"/>
        <end position="209"/>
    </location>
</feature>
<accession>A0A0R1SMR0</accession>
<keyword evidence="1" id="KW-0862">Zinc</keyword>
<dbReference type="GO" id="GO:0042781">
    <property type="term" value="F:3'-tRNA processing endoribonuclease activity"/>
    <property type="evidence" value="ECO:0007669"/>
    <property type="project" value="TreeGrafter"/>
</dbReference>
<dbReference type="PANTHER" id="PTHR46018">
    <property type="entry name" value="ZINC PHOSPHODIESTERASE ELAC PROTEIN 1"/>
    <property type="match status" value="1"/>
</dbReference>
<dbReference type="InterPro" id="IPR001279">
    <property type="entry name" value="Metallo-B-lactamas"/>
</dbReference>
<dbReference type="SMART" id="SM00849">
    <property type="entry name" value="Lactamase_B"/>
    <property type="match status" value="1"/>
</dbReference>
<dbReference type="EMBL" id="AZFA01000017">
    <property type="protein sequence ID" value="KRL66267.1"/>
    <property type="molecule type" value="Genomic_DNA"/>
</dbReference>
<dbReference type="InterPro" id="IPR036866">
    <property type="entry name" value="RibonucZ/Hydroxyglut_hydro"/>
</dbReference>
<name>A0A0R1SMR0_9LACO</name>
<organism evidence="3 4">
    <name type="scientific">Companilactobacillus versmoldensis DSM 14857 = KCTC 3814</name>
    <dbReference type="NCBI Taxonomy" id="1423815"/>
    <lineage>
        <taxon>Bacteria</taxon>
        <taxon>Bacillati</taxon>
        <taxon>Bacillota</taxon>
        <taxon>Bacilli</taxon>
        <taxon>Lactobacillales</taxon>
        <taxon>Lactobacillaceae</taxon>
        <taxon>Companilactobacillus</taxon>
    </lineage>
</organism>
<dbReference type="Pfam" id="PF12706">
    <property type="entry name" value="Lactamase_B_2"/>
    <property type="match status" value="1"/>
</dbReference>
<dbReference type="OrthoDB" id="9794898at2"/>
<dbReference type="RefSeq" id="WP_010624294.1">
    <property type="nucleotide sequence ID" value="NZ_AZFA01000017.1"/>
</dbReference>